<keyword evidence="3" id="KW-0998">Cell outer membrane</keyword>
<dbReference type="Proteomes" id="UP000197097">
    <property type="component" value="Unassembled WGS sequence"/>
</dbReference>
<comment type="caution">
    <text evidence="4">The sequence shown here is derived from an EMBL/GenBank/DDBJ whole genome shotgun (WGS) entry which is preliminary data.</text>
</comment>
<evidence type="ECO:0000256" key="2">
    <source>
        <dbReference type="ARBA" id="ARBA00023136"/>
    </source>
</evidence>
<accession>A0A246K5J5</accession>
<dbReference type="RefSeq" id="WP_088471091.1">
    <property type="nucleotide sequence ID" value="NZ_NISJ01000001.1"/>
</dbReference>
<evidence type="ECO:0000256" key="3">
    <source>
        <dbReference type="ARBA" id="ARBA00023237"/>
    </source>
</evidence>
<dbReference type="GO" id="GO:0009279">
    <property type="term" value="C:cell outer membrane"/>
    <property type="evidence" value="ECO:0007669"/>
    <property type="project" value="UniProtKB-SubCell"/>
</dbReference>
<keyword evidence="2" id="KW-0472">Membrane</keyword>
<keyword evidence="5" id="KW-1185">Reference proteome</keyword>
<dbReference type="EMBL" id="NISJ01000001">
    <property type="protein sequence ID" value="OWR01280.1"/>
    <property type="molecule type" value="Genomic_DNA"/>
</dbReference>
<dbReference type="Gene3D" id="2.40.170.20">
    <property type="entry name" value="TonB-dependent receptor, beta-barrel domain"/>
    <property type="match status" value="1"/>
</dbReference>
<gene>
    <name evidence="4" type="ORF">CDQ91_02425</name>
</gene>
<organism evidence="4 5">
    <name type="scientific">Sphingopyxis witflariensis</name>
    <dbReference type="NCBI Taxonomy" id="173675"/>
    <lineage>
        <taxon>Bacteria</taxon>
        <taxon>Pseudomonadati</taxon>
        <taxon>Pseudomonadota</taxon>
        <taxon>Alphaproteobacteria</taxon>
        <taxon>Sphingomonadales</taxon>
        <taxon>Sphingomonadaceae</taxon>
        <taxon>Sphingopyxis</taxon>
    </lineage>
</organism>
<name>A0A246K5J5_9SPHN</name>
<protein>
    <submittedName>
        <fullName evidence="4">Uncharacterized protein</fullName>
    </submittedName>
</protein>
<reference evidence="4 5" key="1">
    <citation type="journal article" date="2002" name="Int. J. Syst. Evol. Microbiol.">
        <title>Sphingopyxis witflariensis sp. nov., isolated from activated sludge.</title>
        <authorList>
            <person name="Kampfer P."/>
            <person name="Witzenberger R."/>
            <person name="Denner E.B."/>
            <person name="Busse H.J."/>
            <person name="Neef A."/>
        </authorList>
    </citation>
    <scope>NUCLEOTIDE SEQUENCE [LARGE SCALE GENOMIC DNA]</scope>
    <source>
        <strain evidence="4 5">DSM 14551</strain>
    </source>
</reference>
<dbReference type="OrthoDB" id="7223550at2"/>
<sequence length="166" mass="17566">MKGGPFCAPIGGPVCTPIDTYLDAKFIDFPGAPCPFTNPTCVPASNNAAGQPLPRSPKWSGTLFADIAVPISGAVDFIANGGMTYRSTAFLEESFNPAAAQDSFAKFDLRLGVRASNKRWELAVVGKNLTNELTAGHAFNTPLAAGVISKFVQPPRTIAVQAKFQY</sequence>
<evidence type="ECO:0000313" key="5">
    <source>
        <dbReference type="Proteomes" id="UP000197097"/>
    </source>
</evidence>
<evidence type="ECO:0000313" key="4">
    <source>
        <dbReference type="EMBL" id="OWR01280.1"/>
    </source>
</evidence>
<proteinExistence type="predicted"/>
<dbReference type="AlphaFoldDB" id="A0A246K5J5"/>
<evidence type="ECO:0000256" key="1">
    <source>
        <dbReference type="ARBA" id="ARBA00004442"/>
    </source>
</evidence>
<comment type="subcellular location">
    <subcellularLocation>
        <location evidence="1">Cell outer membrane</location>
    </subcellularLocation>
</comment>
<dbReference type="InterPro" id="IPR036942">
    <property type="entry name" value="Beta-barrel_TonB_sf"/>
</dbReference>
<dbReference type="SUPFAM" id="SSF56935">
    <property type="entry name" value="Porins"/>
    <property type="match status" value="1"/>
</dbReference>